<evidence type="ECO:0000313" key="5">
    <source>
        <dbReference type="Proteomes" id="UP001220478"/>
    </source>
</evidence>
<dbReference type="SUPFAM" id="SSF74982">
    <property type="entry name" value="Small protein B (SmpB)"/>
    <property type="match status" value="1"/>
</dbReference>
<dbReference type="InterPro" id="IPR020081">
    <property type="entry name" value="SsrA-bd_prot_CS"/>
</dbReference>
<gene>
    <name evidence="3 4" type="primary">smpB</name>
    <name evidence="4" type="ORF">PYS61_05560</name>
</gene>
<dbReference type="PANTHER" id="PTHR30308">
    <property type="entry name" value="TMRNA-BINDING COMPONENT OF TRANS-TRANSLATION TAGGING COMPLEX"/>
    <property type="match status" value="1"/>
</dbReference>
<dbReference type="PROSITE" id="PS01317">
    <property type="entry name" value="SSRP"/>
    <property type="match status" value="1"/>
</dbReference>
<proteinExistence type="inferred from homology"/>
<accession>A0ABY8C3Y3</accession>
<evidence type="ECO:0000256" key="2">
    <source>
        <dbReference type="ARBA" id="ARBA00022884"/>
    </source>
</evidence>
<evidence type="ECO:0000256" key="1">
    <source>
        <dbReference type="ARBA" id="ARBA00022490"/>
    </source>
</evidence>
<reference evidence="4 5" key="1">
    <citation type="submission" date="2023-02" db="EMBL/GenBank/DDBJ databases">
        <title>Novel Oscillospiraceae bacterial genomes.</title>
        <authorList>
            <person name="Srinivasan S."/>
            <person name="Austin M.N."/>
            <person name="Fiedler T.L."/>
            <person name="Strenk S.M."/>
            <person name="Agnew K.J."/>
            <person name="Nagana Gowda G.A."/>
            <person name="Raftery D."/>
            <person name="Beamer M.A."/>
            <person name="Achilles S.L."/>
            <person name="Wiesenfeld H.C."/>
            <person name="Fredricks D.N."/>
            <person name="Hillier S.L."/>
        </authorList>
    </citation>
    <scope>NUCLEOTIDE SEQUENCE [LARGE SCALE GENOMIC DNA]</scope>
    <source>
        <strain evidence="4 5">CHIC02 1186E3-8</strain>
    </source>
</reference>
<name>A0ABY8C3Y3_9FIRM</name>
<keyword evidence="5" id="KW-1185">Reference proteome</keyword>
<dbReference type="InterPro" id="IPR023620">
    <property type="entry name" value="SmpB"/>
</dbReference>
<evidence type="ECO:0000313" key="4">
    <source>
        <dbReference type="EMBL" id="WEG35396.1"/>
    </source>
</evidence>
<dbReference type="RefSeq" id="WP_315567820.1">
    <property type="nucleotide sequence ID" value="NZ_CP118866.1"/>
</dbReference>
<dbReference type="Pfam" id="PF01668">
    <property type="entry name" value="SmpB"/>
    <property type="match status" value="1"/>
</dbReference>
<dbReference type="EMBL" id="CP118868">
    <property type="protein sequence ID" value="WEG35396.1"/>
    <property type="molecule type" value="Genomic_DNA"/>
</dbReference>
<dbReference type="HAMAP" id="MF_00023">
    <property type="entry name" value="SmpB"/>
    <property type="match status" value="1"/>
</dbReference>
<dbReference type="Gene3D" id="2.40.280.10">
    <property type="match status" value="1"/>
</dbReference>
<dbReference type="NCBIfam" id="NF003843">
    <property type="entry name" value="PRK05422.1"/>
    <property type="match status" value="1"/>
</dbReference>
<organism evidence="4 5">
    <name type="scientific">Amygdalobacter indicium</name>
    <dbReference type="NCBI Taxonomy" id="3029272"/>
    <lineage>
        <taxon>Bacteria</taxon>
        <taxon>Bacillati</taxon>
        <taxon>Bacillota</taxon>
        <taxon>Clostridia</taxon>
        <taxon>Eubacteriales</taxon>
        <taxon>Oscillospiraceae</taxon>
        <taxon>Amygdalobacter</taxon>
    </lineage>
</organism>
<keyword evidence="2 3" id="KW-0694">RNA-binding</keyword>
<dbReference type="PANTHER" id="PTHR30308:SF2">
    <property type="entry name" value="SSRA-BINDING PROTEIN"/>
    <property type="match status" value="1"/>
</dbReference>
<comment type="similarity">
    <text evidence="3">Belongs to the SmpB family.</text>
</comment>
<dbReference type="CDD" id="cd09294">
    <property type="entry name" value="SmpB"/>
    <property type="match status" value="1"/>
</dbReference>
<comment type="function">
    <text evidence="3">Required for rescue of stalled ribosomes mediated by trans-translation. Binds to transfer-messenger RNA (tmRNA), required for stable association of tmRNA with ribosomes. tmRNA and SmpB together mimic tRNA shape, replacing the anticodon stem-loop with SmpB. tmRNA is encoded by the ssrA gene; the 2 termini fold to resemble tRNA(Ala) and it encodes a 'tag peptide', a short internal open reading frame. During trans-translation Ala-aminoacylated tmRNA acts like a tRNA, entering the A-site of stalled ribosomes, displacing the stalled mRNA. The ribosome then switches to translate the ORF on the tmRNA; the nascent peptide is terminated with the 'tag peptide' encoded by the tmRNA and targeted for degradation. The ribosome is freed to recommence translation, which seems to be the essential function of trans-translation.</text>
</comment>
<keyword evidence="1 3" id="KW-0963">Cytoplasm</keyword>
<sequence>MTEVTGIKQVAYNRRAKHDYNIIDTYECGVVLRGTEVKSIRAANTSLQEAYAQIKDGEIWLYSWQISPYEQGNIFNCDPLRPKKLLLHRREINKLAGKIKTSGLTLIPLKLYFKHNRLKLELALAQGKKLYDKRETLKAKTIAREMTRNF</sequence>
<protein>
    <recommendedName>
        <fullName evidence="3">SsrA-binding protein</fullName>
    </recommendedName>
    <alternativeName>
        <fullName evidence="3">Small protein B</fullName>
    </alternativeName>
</protein>
<dbReference type="NCBIfam" id="TIGR00086">
    <property type="entry name" value="smpB"/>
    <property type="match status" value="1"/>
</dbReference>
<comment type="subcellular location">
    <subcellularLocation>
        <location evidence="3">Cytoplasm</location>
    </subcellularLocation>
    <text evidence="3">The tmRNA-SmpB complex associates with stalled 70S ribosomes.</text>
</comment>
<evidence type="ECO:0000256" key="3">
    <source>
        <dbReference type="HAMAP-Rule" id="MF_00023"/>
    </source>
</evidence>
<dbReference type="Proteomes" id="UP001220478">
    <property type="component" value="Chromosome"/>
</dbReference>
<dbReference type="InterPro" id="IPR000037">
    <property type="entry name" value="SsrA-bd_prot"/>
</dbReference>